<evidence type="ECO:0000256" key="15">
    <source>
        <dbReference type="ARBA" id="ARBA00023136"/>
    </source>
</evidence>
<feature type="transmembrane region" description="Helical" evidence="25">
    <location>
        <begin position="9"/>
        <end position="29"/>
    </location>
</feature>
<evidence type="ECO:0000256" key="13">
    <source>
        <dbReference type="ARBA" id="ARBA00022960"/>
    </source>
</evidence>
<dbReference type="InterPro" id="IPR001264">
    <property type="entry name" value="Glyco_trans_51"/>
</dbReference>
<dbReference type="GO" id="GO:0008955">
    <property type="term" value="F:peptidoglycan glycosyltransferase activity"/>
    <property type="evidence" value="ECO:0007669"/>
    <property type="project" value="UniProtKB-UniRule"/>
</dbReference>
<evidence type="ECO:0000256" key="12">
    <source>
        <dbReference type="ARBA" id="ARBA00022801"/>
    </source>
</evidence>
<dbReference type="GO" id="GO:0008360">
    <property type="term" value="P:regulation of cell shape"/>
    <property type="evidence" value="ECO:0007669"/>
    <property type="project" value="UniProtKB-UniRule"/>
</dbReference>
<evidence type="ECO:0000256" key="22">
    <source>
        <dbReference type="NCBIfam" id="TIGR02071"/>
    </source>
</evidence>
<evidence type="ECO:0000256" key="24">
    <source>
        <dbReference type="PIRSR" id="PIRSR002799-1"/>
    </source>
</evidence>
<evidence type="ECO:0000256" key="16">
    <source>
        <dbReference type="ARBA" id="ARBA00023251"/>
    </source>
</evidence>
<keyword evidence="9" id="KW-0645">Protease</keyword>
<evidence type="ECO:0000256" key="5">
    <source>
        <dbReference type="ARBA" id="ARBA00007739"/>
    </source>
</evidence>
<keyword evidence="11 23" id="KW-0808">Transferase</keyword>
<keyword evidence="15 25" id="KW-0472">Membrane</keyword>
<keyword evidence="16" id="KW-0046">Antibiotic resistance</keyword>
<dbReference type="EMBL" id="UHIA01000004">
    <property type="protein sequence ID" value="SUO98355.1"/>
    <property type="molecule type" value="Genomic_DNA"/>
</dbReference>
<organism evidence="29 30">
    <name type="scientific">Suttonella indologenes</name>
    <dbReference type="NCBI Taxonomy" id="13276"/>
    <lineage>
        <taxon>Bacteria</taxon>
        <taxon>Pseudomonadati</taxon>
        <taxon>Pseudomonadota</taxon>
        <taxon>Gammaproteobacteria</taxon>
        <taxon>Cardiobacteriales</taxon>
        <taxon>Cardiobacteriaceae</taxon>
        <taxon>Suttonella</taxon>
    </lineage>
</organism>
<evidence type="ECO:0000256" key="14">
    <source>
        <dbReference type="ARBA" id="ARBA00022984"/>
    </source>
</evidence>
<keyword evidence="25" id="KW-0812">Transmembrane</keyword>
<evidence type="ECO:0000256" key="18">
    <source>
        <dbReference type="ARBA" id="ARBA00023316"/>
    </source>
</evidence>
<evidence type="ECO:0000256" key="17">
    <source>
        <dbReference type="ARBA" id="ARBA00023268"/>
    </source>
</evidence>
<accession>A0A380N0L7</accession>
<dbReference type="GO" id="GO:0009274">
    <property type="term" value="C:peptidoglycan-based cell wall"/>
    <property type="evidence" value="ECO:0007669"/>
    <property type="project" value="UniProtKB-UniRule"/>
</dbReference>
<keyword evidence="18 23" id="KW-0961">Cell wall biogenesis/degradation</keyword>
<keyword evidence="17" id="KW-0511">Multifunctional enzyme</keyword>
<proteinExistence type="inferred from homology"/>
<comment type="function">
    <text evidence="1 23">Cell wall formation. Synthesis of cross-linked peptidoglycan from the lipid intermediates. The enzyme has a penicillin-insensitive transglycosylase N-terminal domain (formation of linear glycan strands) and a penicillin-sensitive transpeptidase C-terminal domain (cross-linking of the peptide subunits).</text>
</comment>
<dbReference type="Proteomes" id="UP000254575">
    <property type="component" value="Unassembled WGS sequence"/>
</dbReference>
<evidence type="ECO:0000256" key="2">
    <source>
        <dbReference type="ARBA" id="ARBA00004236"/>
    </source>
</evidence>
<comment type="similarity">
    <text evidence="5 23">In the N-terminal section; belongs to the glycosyltransferase 51 family.</text>
</comment>
<dbReference type="InterPro" id="IPR001460">
    <property type="entry name" value="PCN-bd_Tpept"/>
</dbReference>
<dbReference type="NCBIfam" id="TIGR02071">
    <property type="entry name" value="PBP_1b"/>
    <property type="match status" value="1"/>
</dbReference>
<protein>
    <recommendedName>
        <fullName evidence="6 22">Penicillin-binding protein 1B</fullName>
        <shortName evidence="23">PBP-1b</shortName>
        <shortName evidence="23">PBP1b</shortName>
    </recommendedName>
    <alternativeName>
        <fullName evidence="19 23">Murein polymerase</fullName>
    </alternativeName>
</protein>
<comment type="subcellular location">
    <subcellularLocation>
        <location evidence="2">Cell membrane</location>
    </subcellularLocation>
</comment>
<evidence type="ECO:0000256" key="20">
    <source>
        <dbReference type="ARBA" id="ARBA00034000"/>
    </source>
</evidence>
<dbReference type="GO" id="GO:0030288">
    <property type="term" value="C:outer membrane-bounded periplasmic space"/>
    <property type="evidence" value="ECO:0007669"/>
    <property type="project" value="TreeGrafter"/>
</dbReference>
<evidence type="ECO:0000256" key="8">
    <source>
        <dbReference type="ARBA" id="ARBA00022645"/>
    </source>
</evidence>
<evidence type="ECO:0000256" key="21">
    <source>
        <dbReference type="ARBA" id="ARBA00049902"/>
    </source>
</evidence>
<dbReference type="Gene3D" id="1.10.3810.10">
    <property type="entry name" value="Biosynthetic peptidoglycan transglycosylase-like"/>
    <property type="match status" value="1"/>
</dbReference>
<dbReference type="AlphaFoldDB" id="A0A380N0L7"/>
<dbReference type="SUPFAM" id="SSF53955">
    <property type="entry name" value="Lysozyme-like"/>
    <property type="match status" value="1"/>
</dbReference>
<dbReference type="PANTHER" id="PTHR32282:SF11">
    <property type="entry name" value="PENICILLIN-BINDING PROTEIN 1B"/>
    <property type="match status" value="1"/>
</dbReference>
<reference evidence="29 30" key="1">
    <citation type="submission" date="2018-06" db="EMBL/GenBank/DDBJ databases">
        <authorList>
            <consortium name="Pathogen Informatics"/>
            <person name="Doyle S."/>
        </authorList>
    </citation>
    <scope>NUCLEOTIDE SEQUENCE [LARGE SCALE GENOMIC DNA]</scope>
    <source>
        <strain evidence="29 30">NCTC10717</strain>
    </source>
</reference>
<dbReference type="GO" id="GO:0008658">
    <property type="term" value="F:penicillin binding"/>
    <property type="evidence" value="ECO:0007669"/>
    <property type="project" value="UniProtKB-UniRule"/>
</dbReference>
<dbReference type="GO" id="GO:0009002">
    <property type="term" value="F:serine-type D-Ala-D-Ala carboxypeptidase activity"/>
    <property type="evidence" value="ECO:0007669"/>
    <property type="project" value="UniProtKB-EC"/>
</dbReference>
<comment type="similarity">
    <text evidence="4 23">In the C-terminal section; belongs to the transpeptidase family.</text>
</comment>
<keyword evidence="14 23" id="KW-0573">Peptidoglycan synthesis</keyword>
<evidence type="ECO:0000256" key="7">
    <source>
        <dbReference type="ARBA" id="ARBA00022475"/>
    </source>
</evidence>
<keyword evidence="7" id="KW-1003">Cell membrane</keyword>
<comment type="pathway">
    <text evidence="3 23">Cell wall biogenesis; peptidoglycan biosynthesis.</text>
</comment>
<evidence type="ECO:0000256" key="9">
    <source>
        <dbReference type="ARBA" id="ARBA00022670"/>
    </source>
</evidence>
<evidence type="ECO:0000259" key="26">
    <source>
        <dbReference type="Pfam" id="PF00905"/>
    </source>
</evidence>
<feature type="domain" description="Penicillin-binding protein transpeptidase" evidence="26">
    <location>
        <begin position="424"/>
        <end position="663"/>
    </location>
</feature>
<evidence type="ECO:0000256" key="19">
    <source>
        <dbReference type="ARBA" id="ARBA00032454"/>
    </source>
</evidence>
<feature type="domain" description="Bifunctional transglycosylase second" evidence="28">
    <location>
        <begin position="61"/>
        <end position="145"/>
    </location>
</feature>
<evidence type="ECO:0000256" key="3">
    <source>
        <dbReference type="ARBA" id="ARBA00004752"/>
    </source>
</evidence>
<evidence type="ECO:0000256" key="4">
    <source>
        <dbReference type="ARBA" id="ARBA00007090"/>
    </source>
</evidence>
<evidence type="ECO:0000313" key="29">
    <source>
        <dbReference type="EMBL" id="SUO98355.1"/>
    </source>
</evidence>
<comment type="catalytic activity">
    <reaction evidence="21">
        <text>[GlcNAc-(1-&gt;4)-Mur2Ac(oyl-L-Ala-gamma-D-Glu-L-Lys-D-Ala-D-Ala)](n)-di-trans,octa-cis-undecaprenyl diphosphate + beta-D-GlcNAc-(1-&gt;4)-Mur2Ac(oyl-L-Ala-gamma-D-Glu-L-Lys-D-Ala-D-Ala)-di-trans,octa-cis-undecaprenyl diphosphate = [GlcNAc-(1-&gt;4)-Mur2Ac(oyl-L-Ala-gamma-D-Glu-L-Lys-D-Ala-D-Ala)](n+1)-di-trans,octa-cis-undecaprenyl diphosphate + di-trans,octa-cis-undecaprenyl diphosphate + H(+)</text>
        <dbReference type="Rhea" id="RHEA:23708"/>
        <dbReference type="Rhea" id="RHEA-COMP:9602"/>
        <dbReference type="Rhea" id="RHEA-COMP:9603"/>
        <dbReference type="ChEBI" id="CHEBI:15378"/>
        <dbReference type="ChEBI" id="CHEBI:58405"/>
        <dbReference type="ChEBI" id="CHEBI:60033"/>
        <dbReference type="ChEBI" id="CHEBI:78435"/>
        <dbReference type="EC" id="2.4.99.28"/>
    </reaction>
</comment>
<dbReference type="InterPro" id="IPR028166">
    <property type="entry name" value="UB2H"/>
</dbReference>
<dbReference type="SUPFAM" id="SSF56601">
    <property type="entry name" value="beta-lactamase/transpeptidase-like"/>
    <property type="match status" value="1"/>
</dbReference>
<evidence type="ECO:0000256" key="6">
    <source>
        <dbReference type="ARBA" id="ARBA00018637"/>
    </source>
</evidence>
<dbReference type="PANTHER" id="PTHR32282">
    <property type="entry name" value="BINDING PROTEIN TRANSPEPTIDASE, PUTATIVE-RELATED"/>
    <property type="match status" value="1"/>
</dbReference>
<evidence type="ECO:0000313" key="30">
    <source>
        <dbReference type="Proteomes" id="UP000254575"/>
    </source>
</evidence>
<evidence type="ECO:0000256" key="23">
    <source>
        <dbReference type="PIRNR" id="PIRNR002799"/>
    </source>
</evidence>
<dbReference type="Pfam" id="PF00905">
    <property type="entry name" value="Transpeptidase"/>
    <property type="match status" value="1"/>
</dbReference>
<dbReference type="PIRSF" id="PIRSF002799">
    <property type="entry name" value="PBP_1b"/>
    <property type="match status" value="1"/>
</dbReference>
<dbReference type="GO" id="GO:0005886">
    <property type="term" value="C:plasma membrane"/>
    <property type="evidence" value="ECO:0007669"/>
    <property type="project" value="UniProtKB-SubCell"/>
</dbReference>
<evidence type="ECO:0000256" key="10">
    <source>
        <dbReference type="ARBA" id="ARBA00022676"/>
    </source>
</evidence>
<dbReference type="InterPro" id="IPR011813">
    <property type="entry name" value="PBP_1b"/>
</dbReference>
<keyword evidence="8" id="KW-0121">Carboxypeptidase</keyword>
<dbReference type="UniPathway" id="UPA00219"/>
<keyword evidence="10 23" id="KW-0328">Glycosyltransferase</keyword>
<keyword evidence="30" id="KW-1185">Reference proteome</keyword>
<gene>
    <name evidence="29" type="primary">mrcB</name>
    <name evidence="29" type="ORF">NCTC10717_02100</name>
</gene>
<dbReference type="GO" id="GO:0071555">
    <property type="term" value="P:cell wall organization"/>
    <property type="evidence" value="ECO:0007669"/>
    <property type="project" value="UniProtKB-UniRule"/>
</dbReference>
<name>A0A380N0L7_9GAMM</name>
<dbReference type="InterPro" id="IPR023346">
    <property type="entry name" value="Lysozyme-like_dom_sf"/>
</dbReference>
<dbReference type="Gene3D" id="3.30.2060.10">
    <property type="entry name" value="Penicillin-binding protein 1b domain"/>
    <property type="match status" value="1"/>
</dbReference>
<evidence type="ECO:0000259" key="28">
    <source>
        <dbReference type="Pfam" id="PF14814"/>
    </source>
</evidence>
<keyword evidence="12" id="KW-0378">Hydrolase</keyword>
<dbReference type="InterPro" id="IPR050396">
    <property type="entry name" value="Glycosyltr_51/Transpeptidase"/>
</dbReference>
<feature type="domain" description="Glycosyl transferase family 51" evidence="27">
    <location>
        <begin position="156"/>
        <end position="328"/>
    </location>
</feature>
<comment type="catalytic activity">
    <reaction evidence="20">
        <text>Preferential cleavage: (Ac)2-L-Lys-D-Ala-|-D-Ala. Also transpeptidation of peptidyl-alanyl moieties that are N-acyl substituents of D-alanine.</text>
        <dbReference type="EC" id="3.4.16.4"/>
    </reaction>
</comment>
<dbReference type="Gene3D" id="3.40.710.10">
    <property type="entry name" value="DD-peptidase/beta-lactamase superfamily"/>
    <property type="match status" value="1"/>
</dbReference>
<dbReference type="GO" id="GO:0046677">
    <property type="term" value="P:response to antibiotic"/>
    <property type="evidence" value="ECO:0007669"/>
    <property type="project" value="UniProtKB-UniRule"/>
</dbReference>
<feature type="active site" description="Proton donor; for transglycosylase activity" evidence="24">
    <location>
        <position position="181"/>
    </location>
</feature>
<dbReference type="InterPro" id="IPR012338">
    <property type="entry name" value="Beta-lactam/transpept-like"/>
</dbReference>
<keyword evidence="13 23" id="KW-0133">Cell shape</keyword>
<dbReference type="GO" id="GO:0006508">
    <property type="term" value="P:proteolysis"/>
    <property type="evidence" value="ECO:0007669"/>
    <property type="project" value="UniProtKB-KW"/>
</dbReference>
<evidence type="ECO:0000259" key="27">
    <source>
        <dbReference type="Pfam" id="PF00912"/>
    </source>
</evidence>
<evidence type="ECO:0000256" key="1">
    <source>
        <dbReference type="ARBA" id="ARBA00002624"/>
    </source>
</evidence>
<feature type="active site" description="Acyl-ester intermediate; for transpeptidase activity" evidence="24">
    <location>
        <position position="462"/>
    </location>
</feature>
<dbReference type="InterPro" id="IPR036950">
    <property type="entry name" value="PBP_transglycosylase"/>
</dbReference>
<evidence type="ECO:0000256" key="25">
    <source>
        <dbReference type="SAM" id="Phobius"/>
    </source>
</evidence>
<sequence length="786" mass="87787">MIILRFFRNVFYFCVVMGVFGILIAWTYAKKLEAQYELDSNNLGGALWSMPARVYARPLELYAGAPLSKAQLLRELELLEYRKVAEVLEPGQYQDNGDSVIYYAAEFAFWDQVRPARRMQISFAEGKISRVESLSTFEEIGLERLNPLRIASIYPQHREDRLLVKLDEVPPVLIDTILATEDRNFYLHPGVDPRGLLRSIYVTYVRKGDQQGGSTITQQFIKNHYLSNERSISRKVKEMLMALVLERYSTKENILEGYINEIYLGQDGQRAIHGFGLASEYYFNKPVSELNLHEIATLVALVREPGNADPRKHPEYALQRRGLILKVMVQQGLISQEDADLADGLPLDVAPVERTRERIRYPEFMDLVSSQLQQNYSREDLTKQGLNIFTTLDPQIQEKAQEALSSQLAKLERGKGLRSNFLQGAGVIVETNSADVVAIIGSRQGGEQGFNRALSAKRQIGSLVKPAVYLAALEYPTRYSLSTMIDGSQLNYRNGGAKWSPKNYSTRSFPDAMLIDALVKSYNIPTARIALDIGLTDVVATLKRLGSRDGIKPYPSLSLGAVQMTPLEVAQIYETFASGGYYQPLRAIRDITTQQGEAIRRFDMQGIRVVEPTPYYLLMTAMQEIPRRGTATLVYQHFDKSYNFAGKTGTTDDYRDSWFAGFSGNYLTVAWVGNDQNQSTKLAGGAGGLPLWIALMKQVPNKPLTVNPPEGIVMRNINRSNGLLAGNGCKNTLSLPFIAGYEPSWGGNCAAPAPVGNDSDIYEGSFVVPSFNQSGFSEPSGSFFNN</sequence>
<evidence type="ECO:0000256" key="11">
    <source>
        <dbReference type="ARBA" id="ARBA00022679"/>
    </source>
</evidence>
<dbReference type="Pfam" id="PF14814">
    <property type="entry name" value="UB2H"/>
    <property type="match status" value="1"/>
</dbReference>
<dbReference type="Pfam" id="PF00912">
    <property type="entry name" value="Transgly"/>
    <property type="match status" value="1"/>
</dbReference>
<dbReference type="GO" id="GO:0009252">
    <property type="term" value="P:peptidoglycan biosynthetic process"/>
    <property type="evidence" value="ECO:0007669"/>
    <property type="project" value="UniProtKB-UniRule"/>
</dbReference>
<keyword evidence="25" id="KW-1133">Transmembrane helix</keyword>